<comment type="caution">
    <text evidence="11">The sequence shown here is derived from an EMBL/GenBank/DDBJ whole genome shotgun (WGS) entry which is preliminary data.</text>
</comment>
<dbReference type="Proteomes" id="UP000775213">
    <property type="component" value="Unassembled WGS sequence"/>
</dbReference>
<dbReference type="InterPro" id="IPR012946">
    <property type="entry name" value="X8"/>
</dbReference>
<keyword evidence="6" id="KW-1015">Disulfide bond</keyword>
<accession>A0AAV7G4B1</accession>
<keyword evidence="3" id="KW-0336">GPI-anchor</keyword>
<keyword evidence="7" id="KW-0325">Glycoprotein</keyword>
<feature type="chain" id="PRO_5043877029" description="X8 domain-containing protein" evidence="9">
    <location>
        <begin position="24"/>
        <end position="295"/>
    </location>
</feature>
<keyword evidence="12" id="KW-1185">Reference proteome</keyword>
<dbReference type="Gene3D" id="1.20.58.1040">
    <property type="match status" value="1"/>
</dbReference>
<organism evidence="11 12">
    <name type="scientific">Dendrobium chrysotoxum</name>
    <name type="common">Orchid</name>
    <dbReference type="NCBI Taxonomy" id="161865"/>
    <lineage>
        <taxon>Eukaryota</taxon>
        <taxon>Viridiplantae</taxon>
        <taxon>Streptophyta</taxon>
        <taxon>Embryophyta</taxon>
        <taxon>Tracheophyta</taxon>
        <taxon>Spermatophyta</taxon>
        <taxon>Magnoliopsida</taxon>
        <taxon>Liliopsida</taxon>
        <taxon>Asparagales</taxon>
        <taxon>Orchidaceae</taxon>
        <taxon>Epidendroideae</taxon>
        <taxon>Malaxideae</taxon>
        <taxon>Dendrobiinae</taxon>
        <taxon>Dendrobium</taxon>
    </lineage>
</organism>
<dbReference type="GO" id="GO:0098552">
    <property type="term" value="C:side of membrane"/>
    <property type="evidence" value="ECO:0007669"/>
    <property type="project" value="UniProtKB-KW"/>
</dbReference>
<dbReference type="AlphaFoldDB" id="A0AAV7G4B1"/>
<evidence type="ECO:0000256" key="6">
    <source>
        <dbReference type="ARBA" id="ARBA00023157"/>
    </source>
</evidence>
<evidence type="ECO:0000313" key="11">
    <source>
        <dbReference type="EMBL" id="KAH0450469.1"/>
    </source>
</evidence>
<dbReference type="EMBL" id="JAGFBR010000018">
    <property type="protein sequence ID" value="KAH0450469.1"/>
    <property type="molecule type" value="Genomic_DNA"/>
</dbReference>
<evidence type="ECO:0000256" key="4">
    <source>
        <dbReference type="ARBA" id="ARBA00022729"/>
    </source>
</evidence>
<evidence type="ECO:0000259" key="10">
    <source>
        <dbReference type="SMART" id="SM00768"/>
    </source>
</evidence>
<dbReference type="GO" id="GO:0009506">
    <property type="term" value="C:plasmodesma"/>
    <property type="evidence" value="ECO:0007669"/>
    <property type="project" value="UniProtKB-ARBA"/>
</dbReference>
<evidence type="ECO:0000256" key="1">
    <source>
        <dbReference type="ARBA" id="ARBA00004609"/>
    </source>
</evidence>
<dbReference type="InterPro" id="IPR044788">
    <property type="entry name" value="X8_dom_prot"/>
</dbReference>
<evidence type="ECO:0000256" key="7">
    <source>
        <dbReference type="ARBA" id="ARBA00023180"/>
    </source>
</evidence>
<evidence type="ECO:0000256" key="2">
    <source>
        <dbReference type="ARBA" id="ARBA00022475"/>
    </source>
</evidence>
<feature type="compositionally biased region" description="Low complexity" evidence="8">
    <location>
        <begin position="95"/>
        <end position="116"/>
    </location>
</feature>
<dbReference type="Pfam" id="PF07983">
    <property type="entry name" value="X8"/>
    <property type="match status" value="1"/>
</dbReference>
<feature type="signal peptide" evidence="9">
    <location>
        <begin position="1"/>
        <end position="23"/>
    </location>
</feature>
<dbReference type="GO" id="GO:0005886">
    <property type="term" value="C:plasma membrane"/>
    <property type="evidence" value="ECO:0007669"/>
    <property type="project" value="UniProtKB-SubCell"/>
</dbReference>
<protein>
    <recommendedName>
        <fullName evidence="10">X8 domain-containing protein</fullName>
    </recommendedName>
</protein>
<keyword evidence="3" id="KW-0449">Lipoprotein</keyword>
<dbReference type="FunFam" id="1.20.58.1040:FF:000001">
    <property type="entry name" value="Glucan endo-1,3-beta-glucosidase 4"/>
    <property type="match status" value="1"/>
</dbReference>
<sequence length="295" mass="32484">MGLRHVQRLVFIMNLLFSLGNLAKESEDSSRYISTSATSLAYVQKSAAKFNEKVQNSTLQERMRLVRTELKPFTAMPQHDIVTPIPTVPAVNPSNPTASTTPTYNPTPTDLNPTTPMITPSTMNPTNPYTTPSMGMPSTSSSGLSWCIASQSASQTPLQVALDFACGYGGADCSQIQPGGSCFNPDTVRNHASYAFNDYYLKNPIPTSCDFGGTAIITNIDPSTSTCQYPSTRVFDSSVQYKLFCSQHNKPIWINSLRIISTTFLKQGSHVRNFTTKPHFFGHNDVSELMMRYMS</sequence>
<evidence type="ECO:0000256" key="8">
    <source>
        <dbReference type="SAM" id="MobiDB-lite"/>
    </source>
</evidence>
<comment type="subcellular location">
    <subcellularLocation>
        <location evidence="1">Cell membrane</location>
        <topology evidence="1">Lipid-anchor</topology>
        <topology evidence="1">GPI-anchor</topology>
    </subcellularLocation>
</comment>
<feature type="domain" description="X8" evidence="10">
    <location>
        <begin position="145"/>
        <end position="229"/>
    </location>
</feature>
<keyword evidence="4 9" id="KW-0732">Signal</keyword>
<keyword evidence="2" id="KW-1003">Cell membrane</keyword>
<reference evidence="11 12" key="1">
    <citation type="journal article" date="2021" name="Hortic Res">
        <title>Chromosome-scale assembly of the Dendrobium chrysotoxum genome enhances the understanding of orchid evolution.</title>
        <authorList>
            <person name="Zhang Y."/>
            <person name="Zhang G.Q."/>
            <person name="Zhang D."/>
            <person name="Liu X.D."/>
            <person name="Xu X.Y."/>
            <person name="Sun W.H."/>
            <person name="Yu X."/>
            <person name="Zhu X."/>
            <person name="Wang Z.W."/>
            <person name="Zhao X."/>
            <person name="Zhong W.Y."/>
            <person name="Chen H."/>
            <person name="Yin W.L."/>
            <person name="Huang T."/>
            <person name="Niu S.C."/>
            <person name="Liu Z.J."/>
        </authorList>
    </citation>
    <scope>NUCLEOTIDE SEQUENCE [LARGE SCALE GENOMIC DNA]</scope>
    <source>
        <strain evidence="11">Lindl</strain>
    </source>
</reference>
<dbReference type="PANTHER" id="PTHR31044">
    <property type="entry name" value="BETA-1,3 GLUCANASE"/>
    <property type="match status" value="1"/>
</dbReference>
<keyword evidence="5" id="KW-0472">Membrane</keyword>
<dbReference type="PANTHER" id="PTHR31044:SF52">
    <property type="entry name" value="OS01G0631500 PROTEIN"/>
    <property type="match status" value="1"/>
</dbReference>
<evidence type="ECO:0000256" key="9">
    <source>
        <dbReference type="SAM" id="SignalP"/>
    </source>
</evidence>
<feature type="region of interest" description="Disordered" evidence="8">
    <location>
        <begin position="95"/>
        <end position="122"/>
    </location>
</feature>
<proteinExistence type="predicted"/>
<evidence type="ECO:0000256" key="3">
    <source>
        <dbReference type="ARBA" id="ARBA00022622"/>
    </source>
</evidence>
<evidence type="ECO:0000256" key="5">
    <source>
        <dbReference type="ARBA" id="ARBA00023136"/>
    </source>
</evidence>
<gene>
    <name evidence="11" type="ORF">IEQ34_021161</name>
</gene>
<evidence type="ECO:0000313" key="12">
    <source>
        <dbReference type="Proteomes" id="UP000775213"/>
    </source>
</evidence>
<dbReference type="SMART" id="SM00768">
    <property type="entry name" value="X8"/>
    <property type="match status" value="1"/>
</dbReference>
<name>A0AAV7G4B1_DENCH</name>